<evidence type="ECO:0000313" key="3">
    <source>
        <dbReference type="Proteomes" id="UP000471381"/>
    </source>
</evidence>
<name>A0A6N9TDW1_9ALTE</name>
<feature type="compositionally biased region" description="Acidic residues" evidence="1">
    <location>
        <begin position="104"/>
        <end position="119"/>
    </location>
</feature>
<accession>A0A6N9TDW1</accession>
<protein>
    <submittedName>
        <fullName evidence="2">Sel1 repeat family protein</fullName>
    </submittedName>
</protein>
<sequence>MRGLFLAVFALLIVVGDTGRYAPQLVANATTALSYVREQAQLKLPSELSAENTYRVRSAFALLWHAAQLNSIEAQQTLMTSIEEITSHQLNPESHFPSPPGESTDSDELSQELSQESDELSQHRGNEQTAANTSTQVPKLNALYWLENLVSIDNADAAWLLYQLIGEQSASERFMALAAKGNVAEAQLAYAMSSQSPDKREKWLIRAAEQEYLPAQAALADWYLLHDQNKKAKPLLAATASLDMQSAFKYGRLLWDEGNVDEAKIYLKKAANLGQQQAKDALAITQRYSVTALGDVKPFDWAQGNQCLQRIQPFAASLATMIRADSFYRQFNNDERLASLSLCVAPPIWLPKDALSCSDDYNNRNVLGCDVKPLANIAKKRQFSHAVVVAKQGKANVQNGVMFLDIGDTYSVFVHELAHFAGFADEYPIARSMARKICDIQRISDFSPPNLVIDSPHYYAPVVTVSRWAKIDPNTIVAKAKTCEGVSKNSYKPSRRITFMEHHDTGAIPPLYLVLWQQQLEKQQAQRPISMNFFQAFHHQGDQKEAAHWLAKYEAFVGKTS</sequence>
<dbReference type="RefSeq" id="WP_163106211.1">
    <property type="nucleotide sequence ID" value="NZ_JAAAWO010000005.1"/>
</dbReference>
<proteinExistence type="predicted"/>
<dbReference type="Proteomes" id="UP000471381">
    <property type="component" value="Unassembled WGS sequence"/>
</dbReference>
<feature type="region of interest" description="Disordered" evidence="1">
    <location>
        <begin position="90"/>
        <end position="133"/>
    </location>
</feature>
<dbReference type="EMBL" id="JAAAWO010000005">
    <property type="protein sequence ID" value="NDW15494.1"/>
    <property type="molecule type" value="Genomic_DNA"/>
</dbReference>
<dbReference type="InterPro" id="IPR011990">
    <property type="entry name" value="TPR-like_helical_dom_sf"/>
</dbReference>
<dbReference type="AlphaFoldDB" id="A0A6N9TDW1"/>
<organism evidence="2 3">
    <name type="scientific">Alteromonas genovensis</name>
    <dbReference type="NCBI Taxonomy" id="471225"/>
    <lineage>
        <taxon>Bacteria</taxon>
        <taxon>Pseudomonadati</taxon>
        <taxon>Pseudomonadota</taxon>
        <taxon>Gammaproteobacteria</taxon>
        <taxon>Alteromonadales</taxon>
        <taxon>Alteromonadaceae</taxon>
        <taxon>Alteromonas/Salinimonas group</taxon>
        <taxon>Alteromonas</taxon>
    </lineage>
</organism>
<evidence type="ECO:0000256" key="1">
    <source>
        <dbReference type="SAM" id="MobiDB-lite"/>
    </source>
</evidence>
<dbReference type="SUPFAM" id="SSF81901">
    <property type="entry name" value="HCP-like"/>
    <property type="match status" value="1"/>
</dbReference>
<keyword evidence="3" id="KW-1185">Reference proteome</keyword>
<gene>
    <name evidence="2" type="ORF">GTQ48_08170</name>
</gene>
<reference evidence="2 3" key="1">
    <citation type="submission" date="2020-01" db="EMBL/GenBank/DDBJ databases">
        <title>Genomes of bacteria type strains.</title>
        <authorList>
            <person name="Chen J."/>
            <person name="Zhu S."/>
            <person name="Yang J."/>
        </authorList>
    </citation>
    <scope>NUCLEOTIDE SEQUENCE [LARGE SCALE GENOMIC DNA]</scope>
    <source>
        <strain evidence="2 3">LMG 24078</strain>
    </source>
</reference>
<evidence type="ECO:0000313" key="2">
    <source>
        <dbReference type="EMBL" id="NDW15494.1"/>
    </source>
</evidence>
<comment type="caution">
    <text evidence="2">The sequence shown here is derived from an EMBL/GenBank/DDBJ whole genome shotgun (WGS) entry which is preliminary data.</text>
</comment>
<dbReference type="Gene3D" id="1.25.40.10">
    <property type="entry name" value="Tetratricopeptide repeat domain"/>
    <property type="match status" value="1"/>
</dbReference>